<gene>
    <name evidence="7" type="ORF">D6B99_09945</name>
</gene>
<evidence type="ECO:0000256" key="5">
    <source>
        <dbReference type="RuleBase" id="RU000589"/>
    </source>
</evidence>
<keyword evidence="2 5" id="KW-0378">Hydrolase</keyword>
<dbReference type="Pfam" id="PF01095">
    <property type="entry name" value="Pectinesterase"/>
    <property type="match status" value="1"/>
</dbReference>
<protein>
    <recommendedName>
        <fullName evidence="5">Pectinesterase</fullName>
        <ecNumber evidence="5">3.1.1.11</ecNumber>
    </recommendedName>
</protein>
<feature type="active site" evidence="4">
    <location>
        <position position="181"/>
    </location>
</feature>
<evidence type="ECO:0000259" key="6">
    <source>
        <dbReference type="Pfam" id="PF01095"/>
    </source>
</evidence>
<dbReference type="InterPro" id="IPR000070">
    <property type="entry name" value="Pectinesterase_cat"/>
</dbReference>
<dbReference type="GO" id="GO:0009279">
    <property type="term" value="C:cell outer membrane"/>
    <property type="evidence" value="ECO:0007669"/>
    <property type="project" value="TreeGrafter"/>
</dbReference>
<keyword evidence="3 5" id="KW-0063">Aspartyl esterase</keyword>
<comment type="similarity">
    <text evidence="1">Belongs to the pectinesterase family.</text>
</comment>
<dbReference type="Gene3D" id="2.160.20.10">
    <property type="entry name" value="Single-stranded right-handed beta-helix, Pectin lyase-like"/>
    <property type="match status" value="1"/>
</dbReference>
<comment type="catalytic activity">
    <reaction evidence="5">
        <text>[(1-&gt;4)-alpha-D-galacturonosyl methyl ester](n) + n H2O = [(1-&gt;4)-alpha-D-galacturonosyl](n) + n methanol + n H(+)</text>
        <dbReference type="Rhea" id="RHEA:22380"/>
        <dbReference type="Rhea" id="RHEA-COMP:14570"/>
        <dbReference type="Rhea" id="RHEA-COMP:14573"/>
        <dbReference type="ChEBI" id="CHEBI:15377"/>
        <dbReference type="ChEBI" id="CHEBI:15378"/>
        <dbReference type="ChEBI" id="CHEBI:17790"/>
        <dbReference type="ChEBI" id="CHEBI:140522"/>
        <dbReference type="ChEBI" id="CHEBI:140523"/>
        <dbReference type="EC" id="3.1.1.11"/>
    </reaction>
</comment>
<dbReference type="UniPathway" id="UPA00545">
    <property type="reaction ID" value="UER00823"/>
</dbReference>
<dbReference type="Proteomes" id="UP000266118">
    <property type="component" value="Chromosome"/>
</dbReference>
<dbReference type="PANTHER" id="PTHR31321:SF57">
    <property type="entry name" value="PECTINESTERASE 53-RELATED"/>
    <property type="match status" value="1"/>
</dbReference>
<feature type="chain" id="PRO_5017101248" description="Pectinesterase" evidence="5">
    <location>
        <begin position="20"/>
        <end position="319"/>
    </location>
</feature>
<keyword evidence="5" id="KW-0732">Signal</keyword>
<dbReference type="GO" id="GO:0042545">
    <property type="term" value="P:cell wall modification"/>
    <property type="evidence" value="ECO:0007669"/>
    <property type="project" value="UniProtKB-UniRule"/>
</dbReference>
<feature type="signal peptide" evidence="5">
    <location>
        <begin position="1"/>
        <end position="19"/>
    </location>
</feature>
<dbReference type="PROSITE" id="PS00503">
    <property type="entry name" value="PECTINESTERASE_2"/>
    <property type="match status" value="1"/>
</dbReference>
<dbReference type="PANTHER" id="PTHR31321">
    <property type="entry name" value="ACYL-COA THIOESTER HYDROLASE YBHC-RELATED"/>
    <property type="match status" value="1"/>
</dbReference>
<dbReference type="OrthoDB" id="9804686at2"/>
<dbReference type="InterPro" id="IPR011050">
    <property type="entry name" value="Pectin_lyase_fold/virulence"/>
</dbReference>
<organism evidence="7 8">
    <name type="scientific">Arachidicoccus soli</name>
    <dbReference type="NCBI Taxonomy" id="2341117"/>
    <lineage>
        <taxon>Bacteria</taxon>
        <taxon>Pseudomonadati</taxon>
        <taxon>Bacteroidota</taxon>
        <taxon>Chitinophagia</taxon>
        <taxon>Chitinophagales</taxon>
        <taxon>Chitinophagaceae</taxon>
        <taxon>Arachidicoccus</taxon>
    </lineage>
</organism>
<reference evidence="7 8" key="1">
    <citation type="submission" date="2018-09" db="EMBL/GenBank/DDBJ databases">
        <title>Arachidicoccus sp. nov., a bacterium isolated from soil.</title>
        <authorList>
            <person name="Weon H.-Y."/>
            <person name="Kwon S.-W."/>
            <person name="Lee S.A."/>
        </authorList>
    </citation>
    <scope>NUCLEOTIDE SEQUENCE [LARGE SCALE GENOMIC DNA]</scope>
    <source>
        <strain evidence="7 8">KIS59-12</strain>
    </source>
</reference>
<keyword evidence="8" id="KW-1185">Reference proteome</keyword>
<dbReference type="EMBL" id="CP032489">
    <property type="protein sequence ID" value="AYD47883.1"/>
    <property type="molecule type" value="Genomic_DNA"/>
</dbReference>
<dbReference type="AlphaFoldDB" id="A0A386HQ36"/>
<name>A0A386HQ36_9BACT</name>
<evidence type="ECO:0000256" key="2">
    <source>
        <dbReference type="ARBA" id="ARBA00022801"/>
    </source>
</evidence>
<dbReference type="GO" id="GO:0030599">
    <property type="term" value="F:pectinesterase activity"/>
    <property type="evidence" value="ECO:0007669"/>
    <property type="project" value="UniProtKB-UniRule"/>
</dbReference>
<dbReference type="InterPro" id="IPR012334">
    <property type="entry name" value="Pectin_lyas_fold"/>
</dbReference>
<proteinExistence type="inferred from homology"/>
<feature type="domain" description="Pectinesterase catalytic" evidence="6">
    <location>
        <begin position="24"/>
        <end position="310"/>
    </location>
</feature>
<dbReference type="InterPro" id="IPR033131">
    <property type="entry name" value="Pectinesterase_Asp_AS"/>
</dbReference>
<dbReference type="KEGG" id="ark:D6B99_09945"/>
<evidence type="ECO:0000256" key="4">
    <source>
        <dbReference type="PROSITE-ProRule" id="PRU10040"/>
    </source>
</evidence>
<dbReference type="SUPFAM" id="SSF51126">
    <property type="entry name" value="Pectin lyase-like"/>
    <property type="match status" value="1"/>
</dbReference>
<evidence type="ECO:0000313" key="8">
    <source>
        <dbReference type="Proteomes" id="UP000266118"/>
    </source>
</evidence>
<dbReference type="EC" id="3.1.1.11" evidence="5"/>
<dbReference type="PROSITE" id="PS00800">
    <property type="entry name" value="PECTINESTERASE_1"/>
    <property type="match status" value="1"/>
</dbReference>
<comment type="pathway">
    <text evidence="5">Glycan metabolism; pectin degradation; 2-dehydro-3-deoxy-D-gluconate from pectin: step 1/5.</text>
</comment>
<evidence type="ECO:0000313" key="7">
    <source>
        <dbReference type="EMBL" id="AYD47883.1"/>
    </source>
</evidence>
<accession>A0A386HQ36</accession>
<sequence length="319" mass="35674">MKKLIVLTCCIMICLFSFAQKRNEIIVAKDGSGDFTTVQGAFDKIPSDNKLPVTIFIKKGIYKEKLHLTKSKKLVTLIGEDAANTILTFDDHTGRVAPSGETIGTSTSFSFLINADDFTARNISFQNDAGYNAGQAVAVHINGDRVAFYNCRFLGNQDVLLTNNKDSRAYFKNCYIEGTTDFIFGAATAYFDHCSIYCKRDSHITAAATPQDHAFGYVFYDCKITGASNVTKADLGRPWRDYACVAFIHCYLGHVIKPEGWSNWHNTNRDKTARYFEYQSYGPGADPSGRVAWSHQLTAEQAKTYTIKNVFNNWIPTDK</sequence>
<dbReference type="InterPro" id="IPR018040">
    <property type="entry name" value="Pectinesterase_Tyr_AS"/>
</dbReference>
<dbReference type="GO" id="GO:0045490">
    <property type="term" value="P:pectin catabolic process"/>
    <property type="evidence" value="ECO:0007669"/>
    <property type="project" value="UniProtKB-UniRule"/>
</dbReference>
<evidence type="ECO:0000256" key="3">
    <source>
        <dbReference type="ARBA" id="ARBA00023085"/>
    </source>
</evidence>
<evidence type="ECO:0000256" key="1">
    <source>
        <dbReference type="ARBA" id="ARBA00008891"/>
    </source>
</evidence>